<dbReference type="Proteomes" id="UP000590749">
    <property type="component" value="Unassembled WGS sequence"/>
</dbReference>
<reference evidence="2 3" key="1">
    <citation type="submission" date="2020-08" db="EMBL/GenBank/DDBJ databases">
        <title>Genomic Encyclopedia of Type Strains, Phase III (KMG-III): the genomes of soil and plant-associated and newly described type strains.</title>
        <authorList>
            <person name="Whitman W."/>
        </authorList>
    </citation>
    <scope>NUCLEOTIDE SEQUENCE [LARGE SCALE GENOMIC DNA]</scope>
    <source>
        <strain evidence="2 3">CECT 3287</strain>
    </source>
</reference>
<name>A0A7W5FKB5_9ACTN</name>
<dbReference type="RefSeq" id="WP_183228006.1">
    <property type="nucleotide sequence ID" value="NZ_BMPW01000035.1"/>
</dbReference>
<keyword evidence="3" id="KW-1185">Reference proteome</keyword>
<sequence length="579" mass="60840">MSFSSRRLGGTVVAILCVAAAMGTSGCSGGNDAPKAKPSSSPVPSFDLAAIEAEADDLWVSDGTIGFFLERADSAAIPFSLEETYWNVRLREFDPDRGERLQAQLVEPWLTQEITGSHTEGLPRAVQVDYAVQVATALGVAVDRSVVVSALEPLRADGLYKSSSDDAQGDWGSTVHAVSALHRVGAPVDASVLERVRSALGTPSAGSTAGQAATNFAPQMLLAALLKDQLPTVPTDLQAAYDTAVSLVDGAGADPVSVATSSFLNAAAKELNLRVHTTRPKMCGILDADRLVRLPGADAPDVQLTVYAATLGCDVRIPAETPYSGAGWPKLNGQALTEAMQNFITPTAAVLRLKHQNGSELSAPVRAALVQALRAVWAPAIGTEPVVTLAQTARLARLAEIAEYLGQPLPSAVSSDDSPESGPAVLMRMFALAQQKQPGAADVKAARRLVDQAIRFERQAPMEVAASMEMASRLLRDKELHADAIRIIAAERQAIGVYSLQPGAGAGASLEASILGAWISGDGSVPMQAWIRVGLCTADFICRESRNDEFGDTSLTFHGASLVAACRQPHCGEDVPPFF</sequence>
<evidence type="ECO:0000256" key="1">
    <source>
        <dbReference type="SAM" id="SignalP"/>
    </source>
</evidence>
<proteinExistence type="predicted"/>
<evidence type="ECO:0000313" key="2">
    <source>
        <dbReference type="EMBL" id="MBB3101604.1"/>
    </source>
</evidence>
<feature type="chain" id="PRO_5038940650" evidence="1">
    <location>
        <begin position="24"/>
        <end position="579"/>
    </location>
</feature>
<organism evidence="2 3">
    <name type="scientific">Actinoplanes campanulatus</name>
    <dbReference type="NCBI Taxonomy" id="113559"/>
    <lineage>
        <taxon>Bacteria</taxon>
        <taxon>Bacillati</taxon>
        <taxon>Actinomycetota</taxon>
        <taxon>Actinomycetes</taxon>
        <taxon>Micromonosporales</taxon>
        <taxon>Micromonosporaceae</taxon>
        <taxon>Actinoplanes</taxon>
    </lineage>
</organism>
<comment type="caution">
    <text evidence="2">The sequence shown here is derived from an EMBL/GenBank/DDBJ whole genome shotgun (WGS) entry which is preliminary data.</text>
</comment>
<dbReference type="EMBL" id="JACHXF010000042">
    <property type="protein sequence ID" value="MBB3101604.1"/>
    <property type="molecule type" value="Genomic_DNA"/>
</dbReference>
<feature type="signal peptide" evidence="1">
    <location>
        <begin position="1"/>
        <end position="23"/>
    </location>
</feature>
<evidence type="ECO:0000313" key="3">
    <source>
        <dbReference type="Proteomes" id="UP000590749"/>
    </source>
</evidence>
<dbReference type="AlphaFoldDB" id="A0A7W5FKB5"/>
<accession>A0A7W5FKB5</accession>
<dbReference type="PROSITE" id="PS51257">
    <property type="entry name" value="PROKAR_LIPOPROTEIN"/>
    <property type="match status" value="1"/>
</dbReference>
<keyword evidence="1" id="KW-0732">Signal</keyword>
<protein>
    <submittedName>
        <fullName evidence="2">Uncharacterized protein</fullName>
    </submittedName>
</protein>
<gene>
    <name evidence="2" type="ORF">FHR83_009333</name>
</gene>